<dbReference type="EMBL" id="MWQY01000003">
    <property type="protein sequence ID" value="ORC37244.1"/>
    <property type="molecule type" value="Genomic_DNA"/>
</dbReference>
<gene>
    <name evidence="1" type="ORF">B4O97_03380</name>
</gene>
<name>A0A1Y1S2T5_9SPIO</name>
<organism evidence="1 2">
    <name type="scientific">Marispirochaeta aestuarii</name>
    <dbReference type="NCBI Taxonomy" id="1963862"/>
    <lineage>
        <taxon>Bacteria</taxon>
        <taxon>Pseudomonadati</taxon>
        <taxon>Spirochaetota</taxon>
        <taxon>Spirochaetia</taxon>
        <taxon>Spirochaetales</taxon>
        <taxon>Spirochaetaceae</taxon>
        <taxon>Marispirochaeta</taxon>
    </lineage>
</organism>
<dbReference type="STRING" id="1963862.B4O97_03380"/>
<keyword evidence="2" id="KW-1185">Reference proteome</keyword>
<sequence>MPRYHRTLLINDMHCGHLLGLTPPDWHRNDCTSWQIPAWHFYQSIVEQIGPVDDLIVNGDAIDGPGKKETTSHLTTDIGEQCRMAEQIISLPKADRIHIVKGTGFHTDGDTAYEDILAGAFGLKAHDELRLEVYGRKIHVRHVVGRSDIPYGQQTQMQKELINDILQAEFEDYQSADILLRAHDHYCFKVETADSRRGFMRIVYIAPALQMRGPRQSSFTRKLRTWKYDFGISLIEIDQKSREAFIRPFLMPIKHYARREYLCLTEEQK</sequence>
<reference evidence="1 2" key="1">
    <citation type="submission" date="2017-03" db="EMBL/GenBank/DDBJ databases">
        <title>Draft Genome sequence of Marispirochaeta sp. strain JC444.</title>
        <authorList>
            <person name="Shivani Y."/>
            <person name="Subhash Y."/>
            <person name="Sasikala C."/>
            <person name="Ramana C."/>
        </authorList>
    </citation>
    <scope>NUCLEOTIDE SEQUENCE [LARGE SCALE GENOMIC DNA]</scope>
    <source>
        <strain evidence="1 2">JC444</strain>
    </source>
</reference>
<evidence type="ECO:0000313" key="1">
    <source>
        <dbReference type="EMBL" id="ORC37244.1"/>
    </source>
</evidence>
<proteinExistence type="predicted"/>
<dbReference type="Proteomes" id="UP000192343">
    <property type="component" value="Unassembled WGS sequence"/>
</dbReference>
<accession>A0A1Y1S2T5</accession>
<comment type="caution">
    <text evidence="1">The sequence shown here is derived from an EMBL/GenBank/DDBJ whole genome shotgun (WGS) entry which is preliminary data.</text>
</comment>
<protein>
    <recommendedName>
        <fullName evidence="3">Calcineurin-like phosphoesterase domain-containing protein</fullName>
    </recommendedName>
</protein>
<evidence type="ECO:0000313" key="2">
    <source>
        <dbReference type="Proteomes" id="UP000192343"/>
    </source>
</evidence>
<dbReference type="AlphaFoldDB" id="A0A1Y1S2T5"/>
<evidence type="ECO:0008006" key="3">
    <source>
        <dbReference type="Google" id="ProtNLM"/>
    </source>
</evidence>